<dbReference type="GeneID" id="20087545"/>
<accession>A0A024TQM7</accession>
<name>A0A024TQM7_9STRA</name>
<dbReference type="OrthoDB" id="74955at2759"/>
<dbReference type="VEuPathDB" id="FungiDB:H310_10495"/>
<protein>
    <recommendedName>
        <fullName evidence="2">Tc1-like transposase DDE domain-containing protein</fullName>
    </recommendedName>
</protein>
<dbReference type="EMBL" id="KI913977">
    <property type="protein sequence ID" value="ETV96333.1"/>
    <property type="molecule type" value="Genomic_DNA"/>
</dbReference>
<proteinExistence type="predicted"/>
<reference evidence="1" key="1">
    <citation type="submission" date="2013-12" db="EMBL/GenBank/DDBJ databases">
        <title>The Genome Sequence of Aphanomyces invadans NJM9701.</title>
        <authorList>
            <consortium name="The Broad Institute Genomics Platform"/>
            <person name="Russ C."/>
            <person name="Tyler B."/>
            <person name="van West P."/>
            <person name="Dieguez-Uribeondo J."/>
            <person name="Young S.K."/>
            <person name="Zeng Q."/>
            <person name="Gargeya S."/>
            <person name="Fitzgerald M."/>
            <person name="Abouelleil A."/>
            <person name="Alvarado L."/>
            <person name="Chapman S.B."/>
            <person name="Gainer-Dewar J."/>
            <person name="Goldberg J."/>
            <person name="Griggs A."/>
            <person name="Gujja S."/>
            <person name="Hansen M."/>
            <person name="Howarth C."/>
            <person name="Imamovic A."/>
            <person name="Ireland A."/>
            <person name="Larimer J."/>
            <person name="McCowan C."/>
            <person name="Murphy C."/>
            <person name="Pearson M."/>
            <person name="Poon T.W."/>
            <person name="Priest M."/>
            <person name="Roberts A."/>
            <person name="Saif S."/>
            <person name="Shea T."/>
            <person name="Sykes S."/>
            <person name="Wortman J."/>
            <person name="Nusbaum C."/>
            <person name="Birren B."/>
        </authorList>
    </citation>
    <scope>NUCLEOTIDE SEQUENCE [LARGE SCALE GENOMIC DNA]</scope>
    <source>
        <strain evidence="1">NJM9701</strain>
    </source>
</reference>
<sequence length="226" mass="25974">MQSYAVSTMPPPVVYTDESFNHHHYKCHNDSLYDPNYAFDNATKERHKCQRHCLIAGILDSATMDSKLLGLNIFTGGKARGNEPKDYHGKFLSEMDQLHLTNALIVMDNSIYHKGRPGDTPSSRMRKKRLQDECVRFGIEFDEFDYKSILWEKQSQYIHKHIDPAVGDMAKKRGHTFVFTPPHHSDDICSPMRWFGPLSKVKLAVVMTIKPSSQTSRSGLKRYLLL</sequence>
<dbReference type="PANTHER" id="PTHR33939:SF1">
    <property type="entry name" value="DUF4371 DOMAIN-CONTAINING PROTEIN"/>
    <property type="match status" value="1"/>
</dbReference>
<gene>
    <name evidence="1" type="ORF">H310_10495</name>
</gene>
<evidence type="ECO:0000313" key="1">
    <source>
        <dbReference type="EMBL" id="ETV96333.1"/>
    </source>
</evidence>
<dbReference type="AlphaFoldDB" id="A0A024TQM7"/>
<dbReference type="PANTHER" id="PTHR33939">
    <property type="entry name" value="PROTEIN CBG22215"/>
    <property type="match status" value="1"/>
</dbReference>
<organism evidence="1">
    <name type="scientific">Aphanomyces invadans</name>
    <dbReference type="NCBI Taxonomy" id="157072"/>
    <lineage>
        <taxon>Eukaryota</taxon>
        <taxon>Sar</taxon>
        <taxon>Stramenopiles</taxon>
        <taxon>Oomycota</taxon>
        <taxon>Saprolegniomycetes</taxon>
        <taxon>Saprolegniales</taxon>
        <taxon>Verrucalvaceae</taxon>
        <taxon>Aphanomyces</taxon>
    </lineage>
</organism>
<evidence type="ECO:0008006" key="2">
    <source>
        <dbReference type="Google" id="ProtNLM"/>
    </source>
</evidence>
<dbReference type="RefSeq" id="XP_008875125.1">
    <property type="nucleotide sequence ID" value="XM_008876903.1"/>
</dbReference>